<dbReference type="SUPFAM" id="SSF51126">
    <property type="entry name" value="Pectin lyase-like"/>
    <property type="match status" value="1"/>
</dbReference>
<keyword evidence="4" id="KW-1185">Reference proteome</keyword>
<dbReference type="InterPro" id="IPR012334">
    <property type="entry name" value="Pectin_lyas_fold"/>
</dbReference>
<evidence type="ECO:0000313" key="3">
    <source>
        <dbReference type="EMBL" id="MFC1400662.1"/>
    </source>
</evidence>
<proteinExistence type="predicted"/>
<dbReference type="EMBL" id="JBHEZZ010000002">
    <property type="protein sequence ID" value="MFC1400662.1"/>
    <property type="molecule type" value="Genomic_DNA"/>
</dbReference>
<feature type="domain" description="PKD" evidence="2">
    <location>
        <begin position="463"/>
        <end position="542"/>
    </location>
</feature>
<accession>A0ABV6UGS8</accession>
<comment type="caution">
    <text evidence="3">The sequence shown here is derived from an EMBL/GenBank/DDBJ whole genome shotgun (WGS) entry which is preliminary data.</text>
</comment>
<evidence type="ECO:0000259" key="2">
    <source>
        <dbReference type="PROSITE" id="PS50093"/>
    </source>
</evidence>
<dbReference type="CDD" id="cd00146">
    <property type="entry name" value="PKD"/>
    <property type="match status" value="1"/>
</dbReference>
<dbReference type="SUPFAM" id="SSF49299">
    <property type="entry name" value="PKD domain"/>
    <property type="match status" value="2"/>
</dbReference>
<dbReference type="SMART" id="SM00089">
    <property type="entry name" value="PKD"/>
    <property type="match status" value="2"/>
</dbReference>
<dbReference type="Gene3D" id="2.160.20.10">
    <property type="entry name" value="Single-stranded right-handed beta-helix, Pectin lyase-like"/>
    <property type="match status" value="1"/>
</dbReference>
<dbReference type="Gene3D" id="2.60.40.10">
    <property type="entry name" value="Immunoglobulins"/>
    <property type="match status" value="2"/>
</dbReference>
<dbReference type="InterPro" id="IPR022409">
    <property type="entry name" value="PKD/Chitinase_dom"/>
</dbReference>
<reference evidence="3 4" key="1">
    <citation type="submission" date="2024-09" db="EMBL/GenBank/DDBJ databases">
        <authorList>
            <person name="Lee S.D."/>
        </authorList>
    </citation>
    <scope>NUCLEOTIDE SEQUENCE [LARGE SCALE GENOMIC DNA]</scope>
    <source>
        <strain evidence="3 4">N1-5</strain>
    </source>
</reference>
<dbReference type="Proteomes" id="UP001592528">
    <property type="component" value="Unassembled WGS sequence"/>
</dbReference>
<dbReference type="InterPro" id="IPR000601">
    <property type="entry name" value="PKD_dom"/>
</dbReference>
<name>A0ABV6UGS8_9ACTN</name>
<dbReference type="InterPro" id="IPR011050">
    <property type="entry name" value="Pectin_lyase_fold/virulence"/>
</dbReference>
<feature type="domain" description="PKD" evidence="2">
    <location>
        <begin position="407"/>
        <end position="455"/>
    </location>
</feature>
<protein>
    <submittedName>
        <fullName evidence="3">PKD domain-containing protein</fullName>
    </submittedName>
</protein>
<feature type="signal peptide" evidence="1">
    <location>
        <begin position="1"/>
        <end position="16"/>
    </location>
</feature>
<evidence type="ECO:0000313" key="4">
    <source>
        <dbReference type="Proteomes" id="UP001592528"/>
    </source>
</evidence>
<dbReference type="InterPro" id="IPR013783">
    <property type="entry name" value="Ig-like_fold"/>
</dbReference>
<dbReference type="Pfam" id="PF18911">
    <property type="entry name" value="PKD_4"/>
    <property type="match status" value="1"/>
</dbReference>
<dbReference type="RefSeq" id="WP_030253580.1">
    <property type="nucleotide sequence ID" value="NZ_JBHEZZ010000002.1"/>
</dbReference>
<dbReference type="PROSITE" id="PS50093">
    <property type="entry name" value="PKD"/>
    <property type="match status" value="2"/>
</dbReference>
<keyword evidence="1" id="KW-0732">Signal</keyword>
<sequence>MLALAAAAVVTTTARADSATTGMLYVNDAASCSDTAGAGSASLPYCTLQAAANAAKPGQTVKLTGPTGEDFYGPLVLTHSGAPGAAITIDGSGDNLYPVSKGAPLTLRNVHDITVENLQIDANPGADLVDVVGSQNVVLDGLQSTGMASPAVVNGINIDGGSSSVTVSRAQIQGMLSGSDILVQTGAQHVTVTTNYLRDYEASGTLIHVSGASGVAITGNALNTVTKAPAIEVDGAVSATTVENNVGLVDQAPALSVSTTAAPQVSDSFNTFNENRAGTAAYSWGGTDYFTSAALTAATGQGAHDILTTPGTGFPEGTGVVDAADSSAPGELSTDLYGNPRVLEPRFPHLGAGPYDFYDRGAWEIEDSIGYTAPTSPQVTTVGTSVDGQATPVPTSAWHEQLTATVDFGDGSTPQSAPVGTAVPHTYTQPGTYLTTTVITNTDGYSVRDSRDVEVLSDTVEQPVLSAKPARTGGYSPGTMDFSISGTPGEIYRSLTLDHGDGVVSDSGRWQSSEYAYTHSGIYPIKLTAVDDLGRTATASATAVAGADFVPLEGGPRRVYDSRTAGHTAIPAHGTLRLALAHPQDGNEALVLNLTATDTRAAGFVTAYPDGTAAPTASNLNFRAGQTIANQATVRTGADGYVDFSNGSSGPIDLVLDEVGSQSMTVDGTEYRPATPTRILDTRTSAHQVPGHGTVTVQLPASLRPAGGGPDTLEVNVTTAREHSPGYATVYTTGSPRPGSSNLNWSVGTPAANLVTVTADSQGRITLYNGSPQPTDFVVDFLGLYQPTNATGPTTGFVTTAPTRALDTRYGIGAPARQLAPHQQLDLCLPVPAGVSAVALNLTVTGSSQAGWVSAYPHGTTRPGTSNINWGPGETIANMTQTPVSADGCVDLYNGGGAAVSVIADLSGYQYTQP</sequence>
<evidence type="ECO:0000256" key="1">
    <source>
        <dbReference type="SAM" id="SignalP"/>
    </source>
</evidence>
<gene>
    <name evidence="3" type="ORF">ACEZDJ_05115</name>
</gene>
<feature type="chain" id="PRO_5045336967" evidence="1">
    <location>
        <begin position="17"/>
        <end position="914"/>
    </location>
</feature>
<dbReference type="InterPro" id="IPR035986">
    <property type="entry name" value="PKD_dom_sf"/>
</dbReference>
<organism evidence="3 4">
    <name type="scientific">Streptacidiphilus cavernicola</name>
    <dbReference type="NCBI Taxonomy" id="3342716"/>
    <lineage>
        <taxon>Bacteria</taxon>
        <taxon>Bacillati</taxon>
        <taxon>Actinomycetota</taxon>
        <taxon>Actinomycetes</taxon>
        <taxon>Kitasatosporales</taxon>
        <taxon>Streptomycetaceae</taxon>
        <taxon>Streptacidiphilus</taxon>
    </lineage>
</organism>